<gene>
    <name evidence="1" type="ORF">PMG71_03970</name>
</gene>
<name>A0ABT7AR66_9CYAN</name>
<dbReference type="RefSeq" id="WP_283752340.1">
    <property type="nucleotide sequence ID" value="NZ_JAQOSP010000026.1"/>
</dbReference>
<protein>
    <submittedName>
        <fullName evidence="1">DUF309 domain-containing protein</fullName>
    </submittedName>
</protein>
<evidence type="ECO:0000313" key="2">
    <source>
        <dbReference type="Proteomes" id="UP001235303"/>
    </source>
</evidence>
<dbReference type="InterPro" id="IPR023203">
    <property type="entry name" value="TTHA0068_sf"/>
</dbReference>
<sequence length="140" mass="16041">MSDPLPPEFWHGIEQFNQQEFYACHDTLEAIWLEASEPERTLYQGILQLAVGIYHLSNQNLRGAMILLGEGIGRLSRYQPDYAGLDIRQLLIQSKTLLTELQQASLNSADRVNIDEYSQLLPKIEFVDQTHGTERPETHC</sequence>
<dbReference type="Gene3D" id="1.10.3450.10">
    <property type="entry name" value="TTHA0068-like"/>
    <property type="match status" value="1"/>
</dbReference>
<comment type="caution">
    <text evidence="1">The sequence shown here is derived from an EMBL/GenBank/DDBJ whole genome shotgun (WGS) entry which is preliminary data.</text>
</comment>
<organism evidence="1 2">
    <name type="scientific">Roseofilum acuticapitatum BLCC-M154</name>
    <dbReference type="NCBI Taxonomy" id="3022444"/>
    <lineage>
        <taxon>Bacteria</taxon>
        <taxon>Bacillati</taxon>
        <taxon>Cyanobacteriota</taxon>
        <taxon>Cyanophyceae</taxon>
        <taxon>Desertifilales</taxon>
        <taxon>Desertifilaceae</taxon>
        <taxon>Roseofilum</taxon>
        <taxon>Roseofilum acuticapitatum</taxon>
    </lineage>
</organism>
<dbReference type="PANTHER" id="PTHR34796">
    <property type="entry name" value="EXPRESSED PROTEIN"/>
    <property type="match status" value="1"/>
</dbReference>
<reference evidence="1 2" key="1">
    <citation type="submission" date="2023-01" db="EMBL/GenBank/DDBJ databases">
        <title>Novel diversity within Roseofilum (Cyanobacteria; Desertifilaceae) from marine benthic mats with descriptions of four novel species.</title>
        <authorList>
            <person name="Wang Y."/>
            <person name="Berthold D.E."/>
            <person name="Hu J."/>
            <person name="Lefler F.W."/>
            <person name="Laughinghouse H.D. IV."/>
        </authorList>
    </citation>
    <scope>NUCLEOTIDE SEQUENCE [LARGE SCALE GENOMIC DNA]</scope>
    <source>
        <strain evidence="1 2">BLCC-M154</strain>
    </source>
</reference>
<dbReference type="EMBL" id="JAQOSP010000026">
    <property type="protein sequence ID" value="MDJ1168578.1"/>
    <property type="molecule type" value="Genomic_DNA"/>
</dbReference>
<dbReference type="Proteomes" id="UP001235303">
    <property type="component" value="Unassembled WGS sequence"/>
</dbReference>
<keyword evidence="2" id="KW-1185">Reference proteome</keyword>
<dbReference type="PANTHER" id="PTHR34796:SF1">
    <property type="entry name" value="EXPRESSED PROTEIN"/>
    <property type="match status" value="1"/>
</dbReference>
<evidence type="ECO:0000313" key="1">
    <source>
        <dbReference type="EMBL" id="MDJ1168578.1"/>
    </source>
</evidence>
<dbReference type="Pfam" id="PF03745">
    <property type="entry name" value="DUF309"/>
    <property type="match status" value="1"/>
</dbReference>
<dbReference type="SUPFAM" id="SSF140663">
    <property type="entry name" value="TTHA0068-like"/>
    <property type="match status" value="1"/>
</dbReference>
<proteinExistence type="predicted"/>
<dbReference type="InterPro" id="IPR005500">
    <property type="entry name" value="DUF309"/>
</dbReference>
<accession>A0ABT7AR66</accession>